<comment type="caution">
    <text evidence="8">The sequence shown here is derived from an EMBL/GenBank/DDBJ whole genome shotgun (WGS) entry which is preliminary data.</text>
</comment>
<evidence type="ECO:0000256" key="4">
    <source>
        <dbReference type="ARBA" id="ARBA00022454"/>
    </source>
</evidence>
<keyword evidence="7" id="KW-0544">Nucleosome core</keyword>
<dbReference type="EMBL" id="LLXH01001970">
    <property type="protein sequence ID" value="PKC56953.1"/>
    <property type="molecule type" value="Genomic_DNA"/>
</dbReference>
<organism evidence="8 9">
    <name type="scientific">Rhizophagus irregularis</name>
    <dbReference type="NCBI Taxonomy" id="588596"/>
    <lineage>
        <taxon>Eukaryota</taxon>
        <taxon>Fungi</taxon>
        <taxon>Fungi incertae sedis</taxon>
        <taxon>Mucoromycota</taxon>
        <taxon>Glomeromycotina</taxon>
        <taxon>Glomeromycetes</taxon>
        <taxon>Glomerales</taxon>
        <taxon>Glomeraceae</taxon>
        <taxon>Rhizophagus</taxon>
    </lineage>
</organism>
<keyword evidence="5" id="KW-0238">DNA-binding</keyword>
<gene>
    <name evidence="8" type="ORF">RhiirA1_499360</name>
</gene>
<evidence type="ECO:0000256" key="5">
    <source>
        <dbReference type="ARBA" id="ARBA00023125"/>
    </source>
</evidence>
<accession>A0A2N0R0X1</accession>
<dbReference type="Gene3D" id="1.10.20.10">
    <property type="entry name" value="Histone, subunit A"/>
    <property type="match status" value="1"/>
</dbReference>
<dbReference type="InterPro" id="IPR009072">
    <property type="entry name" value="Histone-fold"/>
</dbReference>
<keyword evidence="6" id="KW-0539">Nucleus</keyword>
<evidence type="ECO:0000256" key="1">
    <source>
        <dbReference type="ARBA" id="ARBA00004123"/>
    </source>
</evidence>
<dbReference type="GO" id="GO:0030527">
    <property type="term" value="F:structural constituent of chromatin"/>
    <property type="evidence" value="ECO:0007669"/>
    <property type="project" value="InterPro"/>
</dbReference>
<protein>
    <submittedName>
        <fullName evidence="8">Uncharacterized protein</fullName>
    </submittedName>
</protein>
<dbReference type="InterPro" id="IPR001951">
    <property type="entry name" value="Histone_H4"/>
</dbReference>
<comment type="subcellular location">
    <subcellularLocation>
        <location evidence="2">Chromosome</location>
    </subcellularLocation>
    <subcellularLocation>
        <location evidence="1">Nucleus</location>
    </subcellularLocation>
</comment>
<reference evidence="8 9" key="2">
    <citation type="submission" date="2017-10" db="EMBL/GenBank/DDBJ databases">
        <title>Genome analyses suggest a sexual origin of heterokaryosis in a supposedly ancient asexual fungus.</title>
        <authorList>
            <person name="Corradi N."/>
            <person name="Sedzielewska K."/>
            <person name="Noel J."/>
            <person name="Charron P."/>
            <person name="Farinelli L."/>
            <person name="Marton T."/>
            <person name="Kruger M."/>
            <person name="Pelin A."/>
            <person name="Brachmann A."/>
            <person name="Corradi N."/>
        </authorList>
    </citation>
    <scope>NUCLEOTIDE SEQUENCE [LARGE SCALE GENOMIC DNA]</scope>
    <source>
        <strain evidence="8 9">A1</strain>
    </source>
</reference>
<evidence type="ECO:0000256" key="7">
    <source>
        <dbReference type="ARBA" id="ARBA00023269"/>
    </source>
</evidence>
<keyword evidence="4" id="KW-0158">Chromosome</keyword>
<dbReference type="PRINTS" id="PR00623">
    <property type="entry name" value="HISTONEH4"/>
</dbReference>
<evidence type="ECO:0000313" key="8">
    <source>
        <dbReference type="EMBL" id="PKC56953.1"/>
    </source>
</evidence>
<dbReference type="GO" id="GO:0003677">
    <property type="term" value="F:DNA binding"/>
    <property type="evidence" value="ECO:0007669"/>
    <property type="project" value="UniProtKB-KW"/>
</dbReference>
<evidence type="ECO:0000313" key="9">
    <source>
        <dbReference type="Proteomes" id="UP000232688"/>
    </source>
</evidence>
<evidence type="ECO:0000256" key="3">
    <source>
        <dbReference type="ARBA" id="ARBA00006564"/>
    </source>
</evidence>
<proteinExistence type="inferred from homology"/>
<evidence type="ECO:0000256" key="2">
    <source>
        <dbReference type="ARBA" id="ARBA00004286"/>
    </source>
</evidence>
<reference evidence="8 9" key="1">
    <citation type="submission" date="2017-10" db="EMBL/GenBank/DDBJ databases">
        <title>Extensive intraspecific genome diversity in a model arbuscular mycorrhizal fungus.</title>
        <authorList>
            <person name="Chen E.C.H."/>
            <person name="Morin E."/>
            <person name="Baudet D."/>
            <person name="Noel J."/>
            <person name="Ndikumana S."/>
            <person name="Charron P."/>
            <person name="St-Onge C."/>
            <person name="Giorgi J."/>
            <person name="Grigoriev I.V."/>
            <person name="Roux C."/>
            <person name="Martin F.M."/>
            <person name="Corradi N."/>
        </authorList>
    </citation>
    <scope>NUCLEOTIDE SEQUENCE [LARGE SCALE GENOMIC DNA]</scope>
    <source>
        <strain evidence="8 9">A1</strain>
    </source>
</reference>
<dbReference type="Proteomes" id="UP000232688">
    <property type="component" value="Unassembled WGS sequence"/>
</dbReference>
<dbReference type="GO" id="GO:0000786">
    <property type="term" value="C:nucleosome"/>
    <property type="evidence" value="ECO:0007669"/>
    <property type="project" value="UniProtKB-KW"/>
</dbReference>
<dbReference type="AlphaFoldDB" id="A0A2N0R0X1"/>
<comment type="similarity">
    <text evidence="3">Belongs to the histone H4 family.</text>
</comment>
<evidence type="ECO:0000256" key="6">
    <source>
        <dbReference type="ARBA" id="ARBA00023242"/>
    </source>
</evidence>
<dbReference type="GO" id="GO:0046982">
    <property type="term" value="F:protein heterodimerization activity"/>
    <property type="evidence" value="ECO:0007669"/>
    <property type="project" value="InterPro"/>
</dbReference>
<dbReference type="GO" id="GO:0005634">
    <property type="term" value="C:nucleus"/>
    <property type="evidence" value="ECO:0007669"/>
    <property type="project" value="UniProtKB-SubCell"/>
</dbReference>
<name>A0A2N0R0X1_9GLOM</name>
<dbReference type="VEuPathDB" id="FungiDB:RhiirA1_499360"/>
<sequence length="136" mass="15604">MSGLLCCSRLGYIAKLGIGLVKSKIKNGKPPHPDDRDGIDKPNIRILARRGGFKRISGIIYEETPKSYVGHDGEGHNLERYWTFNFLREAETILNKSDYTRLRTKKNLLEKRNWIMSLFMIGIVKTLKLDHAQTNC</sequence>